<evidence type="ECO:0000313" key="3">
    <source>
        <dbReference type="Proteomes" id="UP000184031"/>
    </source>
</evidence>
<keyword evidence="4" id="KW-1185">Reference proteome</keyword>
<dbReference type="EMBL" id="FOKU01000002">
    <property type="protein sequence ID" value="SFB80202.1"/>
    <property type="molecule type" value="Genomic_DNA"/>
</dbReference>
<dbReference type="AlphaFoldDB" id="A0A1M6SDM8"/>
<evidence type="ECO:0000313" key="1">
    <source>
        <dbReference type="EMBL" id="SFB80202.1"/>
    </source>
</evidence>
<proteinExistence type="predicted"/>
<reference evidence="2 3" key="1">
    <citation type="submission" date="2016-11" db="EMBL/GenBank/DDBJ databases">
        <authorList>
            <person name="Varghese N."/>
            <person name="Submissions S."/>
        </authorList>
    </citation>
    <scope>NUCLEOTIDE SEQUENCE [LARGE SCALE GENOMIC DNA]</scope>
    <source>
        <strain evidence="2 3">CGMCC 1.12174</strain>
        <strain evidence="1 4">DSM 26351</strain>
    </source>
</reference>
<evidence type="ECO:0000313" key="4">
    <source>
        <dbReference type="Proteomes" id="UP000198940"/>
    </source>
</evidence>
<gene>
    <name evidence="1" type="ORF">SAMN04487891_102415</name>
    <name evidence="2" type="ORF">SAMN05216293_1094</name>
</gene>
<sequence>MHRKLLDEYADILNRYMKKFGLEPLDIAFLAKVNRKTIDAMLAKTGGIELDTLEAISQVLGLRYFQFGDPNFKMPPFDALPEKTKERIAFRKKEGPHNETTYDQRLLNEKITMILAGYDKGEEFLSKHVVTQLFETFKEKVSTSEVGRRLVSSLNAYVLQTKKKYKDNKSKGRKPYYFRLIKKIPAQVLAEAKEKVGE</sequence>
<dbReference type="Proteomes" id="UP000184031">
    <property type="component" value="Unassembled WGS sequence"/>
</dbReference>
<comment type="caution">
    <text evidence="2">The sequence shown here is derived from an EMBL/GenBank/DDBJ whole genome shotgun (WGS) entry which is preliminary data.</text>
</comment>
<name>A0A1M6SDM8_9FLAO</name>
<dbReference type="EMBL" id="FRAT01000002">
    <property type="protein sequence ID" value="SHK42872.1"/>
    <property type="molecule type" value="Genomic_DNA"/>
</dbReference>
<dbReference type="Proteomes" id="UP000198940">
    <property type="component" value="Unassembled WGS sequence"/>
</dbReference>
<protein>
    <submittedName>
        <fullName evidence="2">Uncharacterized protein</fullName>
    </submittedName>
</protein>
<organism evidence="2 3">
    <name type="scientific">Flagellimonas taeanensis</name>
    <dbReference type="NCBI Taxonomy" id="1005926"/>
    <lineage>
        <taxon>Bacteria</taxon>
        <taxon>Pseudomonadati</taxon>
        <taxon>Bacteroidota</taxon>
        <taxon>Flavobacteriia</taxon>
        <taxon>Flavobacteriales</taxon>
        <taxon>Flavobacteriaceae</taxon>
        <taxon>Flagellimonas</taxon>
    </lineage>
</organism>
<evidence type="ECO:0000313" key="2">
    <source>
        <dbReference type="EMBL" id="SHK42872.1"/>
    </source>
</evidence>
<accession>A0A1M6SDM8</accession>